<keyword evidence="7" id="KW-0539">Nucleus</keyword>
<feature type="domain" description="3'-5' exonuclease" evidence="11">
    <location>
        <begin position="4"/>
        <end position="97"/>
    </location>
</feature>
<name>A0ABU6XTV4_9FABA</name>
<accession>A0ABU6XTV4</accession>
<keyword evidence="13" id="KW-1185">Reference proteome</keyword>
<evidence type="ECO:0000256" key="1">
    <source>
        <dbReference type="ARBA" id="ARBA00004123"/>
    </source>
</evidence>
<dbReference type="InterPro" id="IPR051132">
    <property type="entry name" value="3-5_Exonuclease_domain"/>
</dbReference>
<dbReference type="CDD" id="cd06141">
    <property type="entry name" value="WRN_exo"/>
    <property type="match status" value="1"/>
</dbReference>
<dbReference type="PANTHER" id="PTHR13620:SF109">
    <property type="entry name" value="3'-5' EXONUCLEASE"/>
    <property type="match status" value="1"/>
</dbReference>
<reference evidence="12 13" key="1">
    <citation type="journal article" date="2023" name="Plants (Basel)">
        <title>Bridging the Gap: Combining Genomics and Transcriptomics Approaches to Understand Stylosanthes scabra, an Orphan Legume from the Brazilian Caatinga.</title>
        <authorList>
            <person name="Ferreira-Neto J.R.C."/>
            <person name="da Silva M.D."/>
            <person name="Binneck E."/>
            <person name="de Melo N.F."/>
            <person name="da Silva R.H."/>
            <person name="de Melo A.L.T.M."/>
            <person name="Pandolfi V."/>
            <person name="Bustamante F.O."/>
            <person name="Brasileiro-Vidal A.C."/>
            <person name="Benko-Iseppon A.M."/>
        </authorList>
    </citation>
    <scope>NUCLEOTIDE SEQUENCE [LARGE SCALE GENOMIC DNA]</scope>
    <source>
        <tissue evidence="12">Leaves</tissue>
    </source>
</reference>
<evidence type="ECO:0000256" key="8">
    <source>
        <dbReference type="ARBA" id="ARBA00040531"/>
    </source>
</evidence>
<dbReference type="InterPro" id="IPR036397">
    <property type="entry name" value="RNaseH_sf"/>
</dbReference>
<keyword evidence="6" id="KW-0460">Magnesium</keyword>
<evidence type="ECO:0000256" key="2">
    <source>
        <dbReference type="ARBA" id="ARBA00022722"/>
    </source>
</evidence>
<evidence type="ECO:0000256" key="9">
    <source>
        <dbReference type="ARBA" id="ARBA00042761"/>
    </source>
</evidence>
<evidence type="ECO:0000313" key="12">
    <source>
        <dbReference type="EMBL" id="MED6200741.1"/>
    </source>
</evidence>
<keyword evidence="4" id="KW-0378">Hydrolase</keyword>
<dbReference type="SUPFAM" id="SSF53098">
    <property type="entry name" value="Ribonuclease H-like"/>
    <property type="match status" value="1"/>
</dbReference>
<dbReference type="Gene3D" id="3.30.420.10">
    <property type="entry name" value="Ribonuclease H-like superfamily/Ribonuclease H"/>
    <property type="match status" value="1"/>
</dbReference>
<keyword evidence="2" id="KW-0540">Nuclease</keyword>
<dbReference type="InterPro" id="IPR002562">
    <property type="entry name" value="3'-5'_exonuclease_dom"/>
</dbReference>
<evidence type="ECO:0000256" key="7">
    <source>
        <dbReference type="ARBA" id="ARBA00023242"/>
    </source>
</evidence>
<sequence length="129" mass="14381">MFQVGAGIRSDSGKISRDYKISIKGLEDLSVHAKRKLGGSPHQWGLASLAEKLLSKQLQKPKKIILGNWETPALSKEQLEYAATDAFASWHLYQAIKDLPDVQKKILPQAQMESNDKSGKVQDVPQQQQ</sequence>
<evidence type="ECO:0000256" key="5">
    <source>
        <dbReference type="ARBA" id="ARBA00022839"/>
    </source>
</evidence>
<evidence type="ECO:0000313" key="13">
    <source>
        <dbReference type="Proteomes" id="UP001341840"/>
    </source>
</evidence>
<comment type="subcellular location">
    <subcellularLocation>
        <location evidence="1">Nucleus</location>
    </subcellularLocation>
</comment>
<evidence type="ECO:0000256" key="3">
    <source>
        <dbReference type="ARBA" id="ARBA00022723"/>
    </source>
</evidence>
<gene>
    <name evidence="12" type="ORF">PIB30_088257</name>
</gene>
<dbReference type="Pfam" id="PF01612">
    <property type="entry name" value="DNA_pol_A_exo1"/>
    <property type="match status" value="1"/>
</dbReference>
<dbReference type="PANTHER" id="PTHR13620">
    <property type="entry name" value="3-5 EXONUCLEASE"/>
    <property type="match status" value="1"/>
</dbReference>
<keyword evidence="3" id="KW-0479">Metal-binding</keyword>
<comment type="caution">
    <text evidence="12">The sequence shown here is derived from an EMBL/GenBank/DDBJ whole genome shotgun (WGS) entry which is preliminary data.</text>
</comment>
<evidence type="ECO:0000256" key="4">
    <source>
        <dbReference type="ARBA" id="ARBA00022801"/>
    </source>
</evidence>
<dbReference type="Proteomes" id="UP001341840">
    <property type="component" value="Unassembled WGS sequence"/>
</dbReference>
<feature type="region of interest" description="Disordered" evidence="10">
    <location>
        <begin position="107"/>
        <end position="129"/>
    </location>
</feature>
<dbReference type="InterPro" id="IPR012337">
    <property type="entry name" value="RNaseH-like_sf"/>
</dbReference>
<evidence type="ECO:0000256" key="6">
    <source>
        <dbReference type="ARBA" id="ARBA00022842"/>
    </source>
</evidence>
<evidence type="ECO:0000256" key="10">
    <source>
        <dbReference type="SAM" id="MobiDB-lite"/>
    </source>
</evidence>
<evidence type="ECO:0000259" key="11">
    <source>
        <dbReference type="Pfam" id="PF01612"/>
    </source>
</evidence>
<dbReference type="EMBL" id="JASCZI010213041">
    <property type="protein sequence ID" value="MED6200741.1"/>
    <property type="molecule type" value="Genomic_DNA"/>
</dbReference>
<organism evidence="12 13">
    <name type="scientific">Stylosanthes scabra</name>
    <dbReference type="NCBI Taxonomy" id="79078"/>
    <lineage>
        <taxon>Eukaryota</taxon>
        <taxon>Viridiplantae</taxon>
        <taxon>Streptophyta</taxon>
        <taxon>Embryophyta</taxon>
        <taxon>Tracheophyta</taxon>
        <taxon>Spermatophyta</taxon>
        <taxon>Magnoliopsida</taxon>
        <taxon>eudicotyledons</taxon>
        <taxon>Gunneridae</taxon>
        <taxon>Pentapetalae</taxon>
        <taxon>rosids</taxon>
        <taxon>fabids</taxon>
        <taxon>Fabales</taxon>
        <taxon>Fabaceae</taxon>
        <taxon>Papilionoideae</taxon>
        <taxon>50 kb inversion clade</taxon>
        <taxon>dalbergioids sensu lato</taxon>
        <taxon>Dalbergieae</taxon>
        <taxon>Pterocarpus clade</taxon>
        <taxon>Stylosanthes</taxon>
    </lineage>
</organism>
<protein>
    <recommendedName>
        <fullName evidence="8">3'-5' exonuclease</fullName>
    </recommendedName>
    <alternativeName>
        <fullName evidence="9">Werner Syndrome-like exonuclease</fullName>
    </alternativeName>
</protein>
<proteinExistence type="predicted"/>
<keyword evidence="5" id="KW-0269">Exonuclease</keyword>